<dbReference type="PROSITE" id="PS50102">
    <property type="entry name" value="RRM"/>
    <property type="match status" value="1"/>
</dbReference>
<dbReference type="PANTHER" id="PTHR36309:SF1">
    <property type="entry name" value="RNA-BINDING (RRM_RBD_RNP MOTIFS) FAMILY PROTEIN"/>
    <property type="match status" value="1"/>
</dbReference>
<dbReference type="InterPro" id="IPR012677">
    <property type="entry name" value="Nucleotide-bd_a/b_plait_sf"/>
</dbReference>
<dbReference type="SUPFAM" id="SSF54928">
    <property type="entry name" value="RNA-binding domain, RBD"/>
    <property type="match status" value="1"/>
</dbReference>
<dbReference type="PANTHER" id="PTHR36309">
    <property type="entry name" value="RNA-BINDING (RRM/RBD/RNP MOTIFS) FAMILY PROTEIN"/>
    <property type="match status" value="1"/>
</dbReference>
<reference evidence="4" key="1">
    <citation type="submission" date="2020-07" db="EMBL/GenBank/DDBJ databases">
        <authorList>
            <person name="Lin J."/>
        </authorList>
    </citation>
    <scope>NUCLEOTIDE SEQUENCE</scope>
</reference>
<feature type="coiled-coil region" evidence="2">
    <location>
        <begin position="270"/>
        <end position="297"/>
    </location>
</feature>
<organism evidence="4">
    <name type="scientific">Ananas comosus var. bracteatus</name>
    <name type="common">red pineapple</name>
    <dbReference type="NCBI Taxonomy" id="296719"/>
    <lineage>
        <taxon>Eukaryota</taxon>
        <taxon>Viridiplantae</taxon>
        <taxon>Streptophyta</taxon>
        <taxon>Embryophyta</taxon>
        <taxon>Tracheophyta</taxon>
        <taxon>Spermatophyta</taxon>
        <taxon>Magnoliopsida</taxon>
        <taxon>Liliopsida</taxon>
        <taxon>Poales</taxon>
        <taxon>Bromeliaceae</taxon>
        <taxon>Bromelioideae</taxon>
        <taxon>Ananas</taxon>
    </lineage>
</organism>
<keyword evidence="1" id="KW-0694">RNA-binding</keyword>
<dbReference type="AlphaFoldDB" id="A0A6V7NHL4"/>
<dbReference type="SUPFAM" id="SSF101447">
    <property type="entry name" value="Formin homology 2 domain (FH2 domain)"/>
    <property type="match status" value="1"/>
</dbReference>
<evidence type="ECO:0000313" key="4">
    <source>
        <dbReference type="EMBL" id="CAD1818099.1"/>
    </source>
</evidence>
<dbReference type="EMBL" id="LR862138">
    <property type="protein sequence ID" value="CAD1818099.1"/>
    <property type="molecule type" value="Genomic_DNA"/>
</dbReference>
<gene>
    <name evidence="4" type="ORF">CB5_LOCUS1310</name>
</gene>
<accession>A0A6V7NHL4</accession>
<keyword evidence="2" id="KW-0175">Coiled coil</keyword>
<protein>
    <recommendedName>
        <fullName evidence="3">RRM domain-containing protein</fullName>
    </recommendedName>
</protein>
<feature type="domain" description="RRM" evidence="3">
    <location>
        <begin position="147"/>
        <end position="230"/>
    </location>
</feature>
<evidence type="ECO:0000256" key="1">
    <source>
        <dbReference type="PROSITE-ProRule" id="PRU00176"/>
    </source>
</evidence>
<proteinExistence type="predicted"/>
<dbReference type="Gene3D" id="3.30.70.330">
    <property type="match status" value="1"/>
</dbReference>
<evidence type="ECO:0000256" key="2">
    <source>
        <dbReference type="SAM" id="Coils"/>
    </source>
</evidence>
<dbReference type="InterPro" id="IPR035979">
    <property type="entry name" value="RBD_domain_sf"/>
</dbReference>
<sequence length="327" mass="36974">MKFAKGSRVENRELRKSRNILCTESHEIKRGAKYFYICCVGGSSPSPPPPPPPPPPRFLLTFSSSSTDAPLPLISSPAGFSLPIPFADEILLAGGDLRRRKGRSELLLLDLARLFASEQERDWKKKMSSSSEQARKAYAEFEEKVKRTVLLENLSPHVTASVIKTAVDQFGTAVNVEFIPNYTLPYNIPQAALVEMEDPKHVDTVISMMTDFPFMMSGMPRPVRARRAQPEMFADRPSPDRKMQVRWVDPSDPDFEAAKKLKLLAKGHHVETLALIKKQLEEEEKLAKQQLEMLTANYKKYEMIENVMKDDTLGRLARHYGISLADE</sequence>
<evidence type="ECO:0000259" key="3">
    <source>
        <dbReference type="PROSITE" id="PS50102"/>
    </source>
</evidence>
<dbReference type="InterPro" id="IPR053316">
    <property type="entry name" value="Epigenetic_reg_gene_expr"/>
</dbReference>
<name>A0A6V7NHL4_ANACO</name>
<dbReference type="InterPro" id="IPR000504">
    <property type="entry name" value="RRM_dom"/>
</dbReference>
<dbReference type="GO" id="GO:0003723">
    <property type="term" value="F:RNA binding"/>
    <property type="evidence" value="ECO:0007669"/>
    <property type="project" value="UniProtKB-UniRule"/>
</dbReference>